<reference evidence="2" key="1">
    <citation type="submission" date="2020-06" db="EMBL/GenBank/DDBJ databases">
        <title>Nostoc edaphicum CCNP1411 genome.</title>
        <authorList>
            <person name="Fidor A."/>
            <person name="Grabski M."/>
            <person name="Gawor J."/>
            <person name="Gromadka R."/>
            <person name="Wegrzyn G."/>
            <person name="Mazur-Marzec H."/>
        </authorList>
    </citation>
    <scope>NUCLEOTIDE SEQUENCE [LARGE SCALE GENOMIC DNA]</scope>
    <source>
        <strain evidence="2">CCNP1411</strain>
        <plasmid evidence="2">pne_2</plasmid>
    </source>
</reference>
<sequence length="128" mass="14959">MIINRPQWQLSLIESDNRISAELVVFDEQIFSNLLAAIQRDWQQVVQDSYTAERRNFNTITPLGDLETIEVVQPLTIKVKDDYIMGRNQVSCLLWAMRDLLEPRESVELRKICNSRKKPDSNIFQLHG</sequence>
<accession>A0A7D7L9Z3</accession>
<keyword evidence="2" id="KW-1185">Reference proteome</keyword>
<protein>
    <submittedName>
        <fullName evidence="1">Uncharacterized protein</fullName>
    </submittedName>
</protein>
<keyword evidence="1" id="KW-0614">Plasmid</keyword>
<dbReference type="AlphaFoldDB" id="A0A7D7L9Z3"/>
<proteinExistence type="predicted"/>
<dbReference type="KEGG" id="ned:HUN01_00625"/>
<name>A0A7D7L9Z3_9NOSO</name>
<dbReference type="RefSeq" id="WP_181927094.1">
    <property type="nucleotide sequence ID" value="NZ_CP054694.1"/>
</dbReference>
<organism evidence="1 2">
    <name type="scientific">Nostoc edaphicum CCNP1411</name>
    <dbReference type="NCBI Taxonomy" id="1472755"/>
    <lineage>
        <taxon>Bacteria</taxon>
        <taxon>Bacillati</taxon>
        <taxon>Cyanobacteriota</taxon>
        <taxon>Cyanophyceae</taxon>
        <taxon>Nostocales</taxon>
        <taxon>Nostocaceae</taxon>
        <taxon>Nostoc</taxon>
    </lineage>
</organism>
<dbReference type="EMBL" id="CP054694">
    <property type="protein sequence ID" value="QMS86169.1"/>
    <property type="molecule type" value="Genomic_DNA"/>
</dbReference>
<dbReference type="Proteomes" id="UP000514713">
    <property type="component" value="Plasmid pNe_2"/>
</dbReference>
<gene>
    <name evidence="1" type="ORF">HUN01_00625</name>
</gene>
<evidence type="ECO:0000313" key="2">
    <source>
        <dbReference type="Proteomes" id="UP000514713"/>
    </source>
</evidence>
<geneLocation type="plasmid" evidence="2">
    <name>pne_2</name>
</geneLocation>
<evidence type="ECO:0000313" key="1">
    <source>
        <dbReference type="EMBL" id="QMS86169.1"/>
    </source>
</evidence>